<comment type="similarity">
    <text evidence="1">Belongs to the Tango6 family.</text>
</comment>
<evidence type="ECO:0000259" key="2">
    <source>
        <dbReference type="Pfam" id="PF10363"/>
    </source>
</evidence>
<dbReference type="InterPro" id="IPR039600">
    <property type="entry name" value="TANGO6/Rtp1"/>
</dbReference>
<proteinExistence type="inferred from homology"/>
<dbReference type="Pfam" id="PF10363">
    <property type="entry name" value="RTP1_C1"/>
    <property type="match status" value="1"/>
</dbReference>
<evidence type="ECO:0000313" key="3">
    <source>
        <dbReference type="EMBL" id="RWS29789.1"/>
    </source>
</evidence>
<reference evidence="3 4" key="1">
    <citation type="journal article" date="2018" name="Gigascience">
        <title>Genomes of trombidid mites reveal novel predicted allergens and laterally-transferred genes associated with secondary metabolism.</title>
        <authorList>
            <person name="Dong X."/>
            <person name="Chaisiri K."/>
            <person name="Xia D."/>
            <person name="Armstrong S.D."/>
            <person name="Fang Y."/>
            <person name="Donnelly M.J."/>
            <person name="Kadowaki T."/>
            <person name="McGarry J.W."/>
            <person name="Darby A.C."/>
            <person name="Makepeace B.L."/>
        </authorList>
    </citation>
    <scope>NUCLEOTIDE SEQUENCE [LARGE SCALE GENOMIC DNA]</scope>
    <source>
        <strain evidence="3">UoL-UT</strain>
    </source>
</reference>
<dbReference type="PANTHER" id="PTHR20959:SF1">
    <property type="entry name" value="TRANSPORT AND GOLGI ORGANIZATION PROTEIN 6 HOMOLOG"/>
    <property type="match status" value="1"/>
</dbReference>
<keyword evidence="4" id="KW-1185">Reference proteome</keyword>
<dbReference type="VEuPathDB" id="VectorBase:LDEU002253"/>
<name>A0A443SQJ7_9ACAR</name>
<comment type="caution">
    <text evidence="3">The sequence shown here is derived from an EMBL/GenBank/DDBJ whole genome shotgun (WGS) entry which is preliminary data.</text>
</comment>
<dbReference type="Gene3D" id="1.25.10.10">
    <property type="entry name" value="Leucine-rich Repeat Variant"/>
    <property type="match status" value="1"/>
</dbReference>
<dbReference type="InterPro" id="IPR019451">
    <property type="entry name" value="Rtp1_C1"/>
</dbReference>
<dbReference type="InterPro" id="IPR016024">
    <property type="entry name" value="ARM-type_fold"/>
</dbReference>
<dbReference type="AlphaFoldDB" id="A0A443SQJ7"/>
<dbReference type="PANTHER" id="PTHR20959">
    <property type="entry name" value="TRANSPORT AND GOLGI ORGANIZATION PROTEIN 6 FAMILY MEMBER"/>
    <property type="match status" value="1"/>
</dbReference>
<dbReference type="OrthoDB" id="39591at2759"/>
<evidence type="ECO:0000313" key="4">
    <source>
        <dbReference type="Proteomes" id="UP000288716"/>
    </source>
</evidence>
<evidence type="ECO:0000256" key="1">
    <source>
        <dbReference type="ARBA" id="ARBA00005724"/>
    </source>
</evidence>
<gene>
    <name evidence="3" type="ORF">B4U80_12694</name>
</gene>
<dbReference type="EMBL" id="NCKV01000772">
    <property type="protein sequence ID" value="RWS29789.1"/>
    <property type="molecule type" value="Genomic_DNA"/>
</dbReference>
<sequence length="291" mass="33385">MEHCKSNEECVALCTNLKKKMIDLSENVREKQDKAKLEFEEALADINDNEVHIRTHGLVVMRRLILHKNEQAMKEKQRLIIVIQALLCDQESYVYLAAIKALAALAICSTEEVLPSLFDAYRDKQRSLQERVNVGEVLLNLVKDLGGAVQKYSKLFINEFLRSMKDDEPTMRISSLSNLGQVCSLLRFAISPYIVEIFNAVKCMLETDPILEVKRASIMFIHVMLSGIDGNSIQAIEPEISNIYRLVKHVYNRSLDDVVQFHCQLAFDQFDKIGKEMLTLRQENVHTIHFT</sequence>
<dbReference type="STRING" id="299467.A0A443SQJ7"/>
<dbReference type="SUPFAM" id="SSF48371">
    <property type="entry name" value="ARM repeat"/>
    <property type="match status" value="1"/>
</dbReference>
<dbReference type="Proteomes" id="UP000288716">
    <property type="component" value="Unassembled WGS sequence"/>
</dbReference>
<dbReference type="InterPro" id="IPR011989">
    <property type="entry name" value="ARM-like"/>
</dbReference>
<organism evidence="3 4">
    <name type="scientific">Leptotrombidium deliense</name>
    <dbReference type="NCBI Taxonomy" id="299467"/>
    <lineage>
        <taxon>Eukaryota</taxon>
        <taxon>Metazoa</taxon>
        <taxon>Ecdysozoa</taxon>
        <taxon>Arthropoda</taxon>
        <taxon>Chelicerata</taxon>
        <taxon>Arachnida</taxon>
        <taxon>Acari</taxon>
        <taxon>Acariformes</taxon>
        <taxon>Trombidiformes</taxon>
        <taxon>Prostigmata</taxon>
        <taxon>Anystina</taxon>
        <taxon>Parasitengona</taxon>
        <taxon>Trombiculoidea</taxon>
        <taxon>Trombiculidae</taxon>
        <taxon>Leptotrombidium</taxon>
    </lineage>
</organism>
<dbReference type="GO" id="GO:0009306">
    <property type="term" value="P:protein secretion"/>
    <property type="evidence" value="ECO:0007669"/>
    <property type="project" value="TreeGrafter"/>
</dbReference>
<feature type="domain" description="RNA polymerase II assembly factor Rtp1 C-terminal" evidence="2">
    <location>
        <begin position="39"/>
        <end position="146"/>
    </location>
</feature>
<accession>A0A443SQJ7</accession>
<protein>
    <submittedName>
        <fullName evidence="3">Transport and Golgi organization protein 6-like protein</fullName>
    </submittedName>
</protein>